<accession>A0A7W2AEK3</accession>
<feature type="compositionally biased region" description="Basic and acidic residues" evidence="1">
    <location>
        <begin position="44"/>
        <end position="53"/>
    </location>
</feature>
<evidence type="ECO:0008006" key="4">
    <source>
        <dbReference type="Google" id="ProtNLM"/>
    </source>
</evidence>
<reference evidence="2 3" key="1">
    <citation type="submission" date="2020-07" db="EMBL/GenBank/DDBJ databases">
        <authorList>
            <person name="Feng H."/>
        </authorList>
    </citation>
    <scope>NUCLEOTIDE SEQUENCE [LARGE SCALE GENOMIC DNA]</scope>
    <source>
        <strain evidence="3">s-12</strain>
    </source>
</reference>
<dbReference type="RefSeq" id="WP_163241808.1">
    <property type="nucleotide sequence ID" value="NZ_CP082780.1"/>
</dbReference>
<comment type="caution">
    <text evidence="2">The sequence shown here is derived from an EMBL/GenBank/DDBJ whole genome shotgun (WGS) entry which is preliminary data.</text>
</comment>
<evidence type="ECO:0000256" key="1">
    <source>
        <dbReference type="SAM" id="MobiDB-lite"/>
    </source>
</evidence>
<proteinExistence type="predicted"/>
<evidence type="ECO:0000313" key="3">
    <source>
        <dbReference type="Proteomes" id="UP000570010"/>
    </source>
</evidence>
<gene>
    <name evidence="2" type="ORF">H1Z61_08185</name>
</gene>
<protein>
    <recommendedName>
        <fullName evidence="4">DUF4025 domain-containing protein</fullName>
    </recommendedName>
</protein>
<dbReference type="EMBL" id="JACEIO010000015">
    <property type="protein sequence ID" value="MBA4537124.1"/>
    <property type="molecule type" value="Genomic_DNA"/>
</dbReference>
<name>A0A7W2AEK3_9BACI</name>
<dbReference type="AlphaFoldDB" id="A0A7W2AEK3"/>
<organism evidence="2 3">
    <name type="scientific">Bacillus aquiflavi</name>
    <dbReference type="NCBI Taxonomy" id="2672567"/>
    <lineage>
        <taxon>Bacteria</taxon>
        <taxon>Bacillati</taxon>
        <taxon>Bacillota</taxon>
        <taxon>Bacilli</taxon>
        <taxon>Bacillales</taxon>
        <taxon>Bacillaceae</taxon>
        <taxon>Bacillus</taxon>
    </lineage>
</organism>
<evidence type="ECO:0000313" key="2">
    <source>
        <dbReference type="EMBL" id="MBA4537124.1"/>
    </source>
</evidence>
<feature type="region of interest" description="Disordered" evidence="1">
    <location>
        <begin position="30"/>
        <end position="53"/>
    </location>
</feature>
<sequence length="53" mass="6195">MKKREIKENIYYDEEGAEEISEQIKNSYTSGVVNQPDAQFDIDELTKDSHTKE</sequence>
<dbReference type="Proteomes" id="UP000570010">
    <property type="component" value="Unassembled WGS sequence"/>
</dbReference>